<evidence type="ECO:0000256" key="4">
    <source>
        <dbReference type="ARBA" id="ARBA00022989"/>
    </source>
</evidence>
<evidence type="ECO:0000313" key="7">
    <source>
        <dbReference type="Proteomes" id="UP001652660"/>
    </source>
</evidence>
<organism evidence="7 8">
    <name type="scientific">Coffea arabica</name>
    <name type="common">Arabian coffee</name>
    <dbReference type="NCBI Taxonomy" id="13443"/>
    <lineage>
        <taxon>Eukaryota</taxon>
        <taxon>Viridiplantae</taxon>
        <taxon>Streptophyta</taxon>
        <taxon>Embryophyta</taxon>
        <taxon>Tracheophyta</taxon>
        <taxon>Spermatophyta</taxon>
        <taxon>Magnoliopsida</taxon>
        <taxon>eudicotyledons</taxon>
        <taxon>Gunneridae</taxon>
        <taxon>Pentapetalae</taxon>
        <taxon>asterids</taxon>
        <taxon>lamiids</taxon>
        <taxon>Gentianales</taxon>
        <taxon>Rubiaceae</taxon>
        <taxon>Ixoroideae</taxon>
        <taxon>Gardenieae complex</taxon>
        <taxon>Bertiereae - Coffeeae clade</taxon>
        <taxon>Coffeeae</taxon>
        <taxon>Coffea</taxon>
    </lineage>
</organism>
<dbReference type="RefSeq" id="XP_027103730.2">
    <property type="nucleotide sequence ID" value="XM_027247929.2"/>
</dbReference>
<dbReference type="PANTHER" id="PTHR31113">
    <property type="entry name" value="UPF0496 PROTEIN 3-RELATED"/>
    <property type="match status" value="1"/>
</dbReference>
<proteinExistence type="inferred from homology"/>
<dbReference type="GeneID" id="113724993"/>
<evidence type="ECO:0000256" key="3">
    <source>
        <dbReference type="ARBA" id="ARBA00022692"/>
    </source>
</evidence>
<gene>
    <name evidence="8" type="primary">LOC113724993</name>
</gene>
<name>A0A6P6VMM0_COFAR</name>
<evidence type="ECO:0000256" key="2">
    <source>
        <dbReference type="ARBA" id="ARBA00009074"/>
    </source>
</evidence>
<keyword evidence="7" id="KW-1185">Reference proteome</keyword>
<feature type="transmembrane region" description="Helical" evidence="6">
    <location>
        <begin position="276"/>
        <end position="301"/>
    </location>
</feature>
<feature type="transmembrane region" description="Helical" evidence="6">
    <location>
        <begin position="20"/>
        <end position="43"/>
    </location>
</feature>
<dbReference type="Pfam" id="PF05055">
    <property type="entry name" value="DUF677"/>
    <property type="match status" value="1"/>
</dbReference>
<keyword evidence="5 6" id="KW-0472">Membrane</keyword>
<dbReference type="Proteomes" id="UP001652660">
    <property type="component" value="Chromosome 2c"/>
</dbReference>
<protein>
    <submittedName>
        <fullName evidence="8">UPF0496 protein At3g49070-like isoform X1</fullName>
    </submittedName>
</protein>
<reference evidence="7" key="1">
    <citation type="journal article" date="2025" name="Foods">
        <title>Unveiling the Microbial Signatures of Arabica Coffee Cherries: Insights into Ripeness Specific Diversity, Functional Traits, and Implications for Quality and Safety.</title>
        <authorList>
            <consortium name="RefSeq"/>
            <person name="Tenea G.N."/>
            <person name="Cifuentes V."/>
            <person name="Reyes P."/>
            <person name="Cevallos-Vallejos M."/>
        </authorList>
    </citation>
    <scope>NUCLEOTIDE SEQUENCE [LARGE SCALE GENOMIC DNA]</scope>
</reference>
<comment type="similarity">
    <text evidence="2">Belongs to the UPF0496 family.</text>
</comment>
<evidence type="ECO:0000256" key="5">
    <source>
        <dbReference type="ARBA" id="ARBA00023136"/>
    </source>
</evidence>
<accession>A0A6P6VMM0</accession>
<sequence>MFISRHHKLCLSKFSTTNIFFFSSVFYFLANHTASCLLTSNLGNIKNRDPQSRMPIRICRGIRQLFTRTGNGVEGPNVSELDLREEYANAFRTESFNEFWERVLALGKGNSAAHSTLGSTTASRLPSYRLFVDHLLDPDQPTVTRILDLTRTRDPQSQALLSDYFFETANASFLCSHLLRDVDQTRIKYKSLKKTLDALPPIVQISPIIPLPVSSNHHRLLEFLKSVNPFVPSASSPDRIQMVQTHCSDLLKRLESSRDKARVKLDLIAKLERGSAVFLVVLTASLTIIAAAHALALLVAAPCLIATSLELVSAKKLARGSAQLDAAAKGTYIVMRDLDTISRLVGRLSDELDHMHSVVRFSLERGDDRLQASGEVARQLKLNGFTDQLDELEEHLYLCFMTINRARNLVLKEILDPGHPTSNSASVSNLLPRLNDSL</sequence>
<dbReference type="AlphaFoldDB" id="A0A6P6VMM0"/>
<evidence type="ECO:0000313" key="8">
    <source>
        <dbReference type="RefSeq" id="XP_027103730.2"/>
    </source>
</evidence>
<comment type="subcellular location">
    <subcellularLocation>
        <location evidence="1">Membrane</location>
    </subcellularLocation>
</comment>
<reference evidence="8" key="2">
    <citation type="submission" date="2025-08" db="UniProtKB">
        <authorList>
            <consortium name="RefSeq"/>
        </authorList>
    </citation>
    <scope>IDENTIFICATION</scope>
    <source>
        <tissue evidence="8">Leaves</tissue>
    </source>
</reference>
<dbReference type="GO" id="GO:0016020">
    <property type="term" value="C:membrane"/>
    <property type="evidence" value="ECO:0007669"/>
    <property type="project" value="UniProtKB-SubCell"/>
</dbReference>
<evidence type="ECO:0000256" key="6">
    <source>
        <dbReference type="SAM" id="Phobius"/>
    </source>
</evidence>
<keyword evidence="4 6" id="KW-1133">Transmembrane helix</keyword>
<dbReference type="PANTHER" id="PTHR31113:SF6">
    <property type="entry name" value="UPF0496 PROTEIN 3"/>
    <property type="match status" value="1"/>
</dbReference>
<dbReference type="InterPro" id="IPR007749">
    <property type="entry name" value="DUF677"/>
</dbReference>
<evidence type="ECO:0000256" key="1">
    <source>
        <dbReference type="ARBA" id="ARBA00004370"/>
    </source>
</evidence>
<keyword evidence="3 6" id="KW-0812">Transmembrane</keyword>